<dbReference type="Proteomes" id="UP000317778">
    <property type="component" value="Unassembled WGS sequence"/>
</dbReference>
<dbReference type="Gene3D" id="3.40.50.150">
    <property type="entry name" value="Vaccinia Virus protein VP39"/>
    <property type="match status" value="1"/>
</dbReference>
<comment type="caution">
    <text evidence="2">The sequence shown here is derived from an EMBL/GenBank/DDBJ whole genome shotgun (WGS) entry which is preliminary data.</text>
</comment>
<dbReference type="AlphaFoldDB" id="A0A532V6W2"/>
<dbReference type="EMBL" id="NJBO01000007">
    <property type="protein sequence ID" value="TKJ42943.1"/>
    <property type="molecule type" value="Genomic_DNA"/>
</dbReference>
<name>A0A532V6W2_UNCT6</name>
<dbReference type="GO" id="GO:0008757">
    <property type="term" value="F:S-adenosylmethionine-dependent methyltransferase activity"/>
    <property type="evidence" value="ECO:0007669"/>
    <property type="project" value="InterPro"/>
</dbReference>
<dbReference type="InterPro" id="IPR013216">
    <property type="entry name" value="Methyltransf_11"/>
</dbReference>
<dbReference type="SUPFAM" id="SSF53335">
    <property type="entry name" value="S-adenosyl-L-methionine-dependent methyltransferases"/>
    <property type="match status" value="1"/>
</dbReference>
<evidence type="ECO:0000313" key="3">
    <source>
        <dbReference type="Proteomes" id="UP000317778"/>
    </source>
</evidence>
<accession>A0A532V6W2</accession>
<sequence>MNLHSYLLDRFAQKNTFDYKSVNPPPPCYLLYRSYPFYVSHQQGVGQGAGAFLDLVYMITVLQEIPDRHRALLEAHRVLKPAGILAITEFFPDPDYPLKRTTVRLALNAGFTKDAVEDSFFNYTARFVKAA</sequence>
<proteinExistence type="predicted"/>
<evidence type="ECO:0000259" key="1">
    <source>
        <dbReference type="Pfam" id="PF08241"/>
    </source>
</evidence>
<feature type="domain" description="Methyltransferase type 11" evidence="1">
    <location>
        <begin position="52"/>
        <end position="87"/>
    </location>
</feature>
<gene>
    <name evidence="2" type="ORF">CEE36_05500</name>
</gene>
<dbReference type="InterPro" id="IPR029063">
    <property type="entry name" value="SAM-dependent_MTases_sf"/>
</dbReference>
<evidence type="ECO:0000313" key="2">
    <source>
        <dbReference type="EMBL" id="TKJ42943.1"/>
    </source>
</evidence>
<reference evidence="2 3" key="1">
    <citation type="submission" date="2017-06" db="EMBL/GenBank/DDBJ databases">
        <title>Novel microbial phyla capable of carbon fixation and sulfur reduction in deep-sea sediments.</title>
        <authorList>
            <person name="Huang J."/>
            <person name="Baker B."/>
            <person name="Wang Y."/>
        </authorList>
    </citation>
    <scope>NUCLEOTIDE SEQUENCE [LARGE SCALE GENOMIC DNA]</scope>
    <source>
        <strain evidence="2">B3_TA06</strain>
    </source>
</reference>
<dbReference type="Pfam" id="PF08241">
    <property type="entry name" value="Methyltransf_11"/>
    <property type="match status" value="1"/>
</dbReference>
<protein>
    <recommendedName>
        <fullName evidence="1">Methyltransferase type 11 domain-containing protein</fullName>
    </recommendedName>
</protein>
<organism evidence="2 3">
    <name type="scientific">candidate division TA06 bacterium B3_TA06</name>
    <dbReference type="NCBI Taxonomy" id="2012487"/>
    <lineage>
        <taxon>Bacteria</taxon>
        <taxon>Bacteria division TA06</taxon>
    </lineage>
</organism>